<proteinExistence type="predicted"/>
<evidence type="ECO:0000256" key="1">
    <source>
        <dbReference type="SAM" id="MobiDB-lite"/>
    </source>
</evidence>
<dbReference type="VEuPathDB" id="TriTrypDB:Tbg972.9.7320"/>
<reference evidence="3" key="1">
    <citation type="journal article" date="2010" name="PLoS Negl. Trop. Dis.">
        <title>The genome sequence of Trypanosoma brucei gambiense, causative agent of chronic human african trypanosomiasis.</title>
        <authorList>
            <person name="Jackson A.P."/>
            <person name="Sanders M."/>
            <person name="Berry A."/>
            <person name="McQuillan J."/>
            <person name="Aslett M.A."/>
            <person name="Quail M.A."/>
            <person name="Chukualim B."/>
            <person name="Capewell P."/>
            <person name="MacLeod A."/>
            <person name="Melville S.E."/>
            <person name="Gibson W."/>
            <person name="Barry J.D."/>
            <person name="Berriman M."/>
            <person name="Hertz-Fowler C."/>
        </authorList>
    </citation>
    <scope>NUCLEOTIDE SEQUENCE [LARGE SCALE GENOMIC DNA]</scope>
    <source>
        <strain evidence="3">MHOM/CI/86/DAL972</strain>
    </source>
</reference>
<dbReference type="RefSeq" id="XP_011776922.1">
    <property type="nucleotide sequence ID" value="XM_011778620.1"/>
</dbReference>
<dbReference type="EMBL" id="FN554972">
    <property type="protein sequence ID" value="CBH14656.1"/>
    <property type="molecule type" value="Genomic_DNA"/>
</dbReference>
<sequence>MSYLPDAEIDALIREDEERRAGRGNISIAELFSVPTPPAVKPPTPPPPKKKLRGLICEMLPVEDEEFLCDEYDELARSPNDMDRWVGHHRDPPPPHYSGPVLTLKSWGPYTRFEVLSSLPPVPPRFDGKKKVCNRSRHYPRPALPKCNKSLDQKKQSNSLWLWKRSMGFLSEENRSTGVTGNQ</sequence>
<evidence type="ECO:0000313" key="3">
    <source>
        <dbReference type="Proteomes" id="UP000002316"/>
    </source>
</evidence>
<dbReference type="OrthoDB" id="247438at2759"/>
<accession>C9ZZ07</accession>
<dbReference type="AlphaFoldDB" id="C9ZZ07"/>
<gene>
    <name evidence="2" type="ORF">TbgDal_IX7320</name>
</gene>
<feature type="compositionally biased region" description="Basic residues" evidence="1">
    <location>
        <begin position="131"/>
        <end position="140"/>
    </location>
</feature>
<name>C9ZZ07_TRYB9</name>
<evidence type="ECO:0000313" key="2">
    <source>
        <dbReference type="EMBL" id="CBH14656.1"/>
    </source>
</evidence>
<feature type="region of interest" description="Disordered" evidence="1">
    <location>
        <begin position="126"/>
        <end position="151"/>
    </location>
</feature>
<dbReference type="KEGG" id="tbg:TbgDal_IX7320"/>
<organism evidence="2 3">
    <name type="scientific">Trypanosoma brucei gambiense (strain MHOM/CI/86/DAL972)</name>
    <dbReference type="NCBI Taxonomy" id="679716"/>
    <lineage>
        <taxon>Eukaryota</taxon>
        <taxon>Discoba</taxon>
        <taxon>Euglenozoa</taxon>
        <taxon>Kinetoplastea</taxon>
        <taxon>Metakinetoplastina</taxon>
        <taxon>Trypanosomatida</taxon>
        <taxon>Trypanosomatidae</taxon>
        <taxon>Trypanosoma</taxon>
    </lineage>
</organism>
<dbReference type="Proteomes" id="UP000002316">
    <property type="component" value="Chromosome 9"/>
</dbReference>
<dbReference type="GeneID" id="23860778"/>
<protein>
    <submittedName>
        <fullName evidence="2">Uncharacterized protein</fullName>
    </submittedName>
</protein>